<geneLocation type="plasmid" evidence="2 3">
    <name>pVL1_2</name>
</geneLocation>
<dbReference type="KEGG" id="mind:mvi_63220"/>
<evidence type="ECO:0000313" key="2">
    <source>
        <dbReference type="EMBL" id="BCM87861.1"/>
    </source>
</evidence>
<keyword evidence="1" id="KW-1133">Transmembrane helix</keyword>
<evidence type="ECO:0000313" key="3">
    <source>
        <dbReference type="Proteomes" id="UP000663508"/>
    </source>
</evidence>
<dbReference type="RefSeq" id="WP_280529477.1">
    <property type="nucleotide sequence ID" value="NZ_AP024147.1"/>
</dbReference>
<evidence type="ECO:0000256" key="1">
    <source>
        <dbReference type="SAM" id="Phobius"/>
    </source>
</evidence>
<organism evidence="2 3">
    <name type="scientific">Methylobacterium indicum</name>
    <dbReference type="NCBI Taxonomy" id="1775910"/>
    <lineage>
        <taxon>Bacteria</taxon>
        <taxon>Pseudomonadati</taxon>
        <taxon>Pseudomonadota</taxon>
        <taxon>Alphaproteobacteria</taxon>
        <taxon>Hyphomicrobiales</taxon>
        <taxon>Methylobacteriaceae</taxon>
        <taxon>Methylobacterium</taxon>
    </lineage>
</organism>
<sequence length="41" mass="4640">MIGGTFLGLMGNHLLDLLGIVWIVSFAVKAAKGYPFLRWFW</sequence>
<reference evidence="2" key="1">
    <citation type="submission" date="2020-11" db="EMBL/GenBank/DDBJ databases">
        <title>Complete genome sequence of a novel pathogenic Methylobacterium strain isolated from rice in Vietnam.</title>
        <authorList>
            <person name="Lai K."/>
            <person name="Okazaki S."/>
            <person name="Higashi K."/>
            <person name="Mori H."/>
            <person name="Toyoda A."/>
            <person name="Kurokawa K."/>
        </authorList>
    </citation>
    <scope>NUCLEOTIDE SEQUENCE</scope>
    <source>
        <strain evidence="2">VL1</strain>
        <plasmid evidence="2">pVL1_2</plasmid>
    </source>
</reference>
<keyword evidence="1" id="KW-0472">Membrane</keyword>
<feature type="transmembrane region" description="Helical" evidence="1">
    <location>
        <begin position="6"/>
        <end position="28"/>
    </location>
</feature>
<keyword evidence="1" id="KW-0812">Transmembrane</keyword>
<protein>
    <submittedName>
        <fullName evidence="2">Uncharacterized protein</fullName>
    </submittedName>
</protein>
<gene>
    <name evidence="2" type="ORF">mvi_63220</name>
</gene>
<dbReference type="AlphaFoldDB" id="A0A8H9CA78"/>
<dbReference type="Proteomes" id="UP000663508">
    <property type="component" value="Plasmid pVL1_2"/>
</dbReference>
<proteinExistence type="predicted"/>
<name>A0A8H9CA78_9HYPH</name>
<accession>A0A8H9CA78</accession>
<keyword evidence="2" id="KW-0614">Plasmid</keyword>
<dbReference type="EMBL" id="AP024147">
    <property type="protein sequence ID" value="BCM87861.1"/>
    <property type="molecule type" value="Genomic_DNA"/>
</dbReference>